<keyword evidence="5" id="KW-0812">Transmembrane</keyword>
<evidence type="ECO:0000256" key="3">
    <source>
        <dbReference type="ARBA" id="ARBA00022448"/>
    </source>
</evidence>
<protein>
    <submittedName>
        <fullName evidence="9">TolC family protein</fullName>
    </submittedName>
</protein>
<dbReference type="PANTHER" id="PTHR30026:SF20">
    <property type="entry name" value="OUTER MEMBRANE PROTEIN TOLC"/>
    <property type="match status" value="1"/>
</dbReference>
<dbReference type="RefSeq" id="WP_189570680.1">
    <property type="nucleotide sequence ID" value="NZ_BMXU01000001.1"/>
</dbReference>
<comment type="subcellular location">
    <subcellularLocation>
        <location evidence="1">Cell outer membrane</location>
    </subcellularLocation>
</comment>
<sequence>MKTPFWIAMTSLIVSLTSNATAFPSRDVVTEAIVTSPALEEAKAQREEAEALARVRRVGPYEVALSGSVGERTVENGMAPDATYSEWRMDVSRTVRLPGKRGLDRQLASLEYDRARLEYEKAYQDLALRFVDLWTAWRRDQQLAELLQQAAEEAEQLASMELSGAEIGGSRQVDAEIALAYASQLRSDALRMALNAERQKKMLFSTFPTLIVSDLEDVDDDLTSHTATASESVRLIDTELARVTAEYGRVLRRRQRYETLPDPTLSVGFSNEFGGRETAVVASVSIPIGGRARAATSAAASARAASAEAALRRVVLDGEQRVAMLRAAAENATLQEKLARDGSGAIRQSLIRLESGHQEHAVTLRELVQTRRNLLDTEQSLITNRAEAEKARLQLDILLGRFGTAFSSPED</sequence>
<evidence type="ECO:0000256" key="5">
    <source>
        <dbReference type="ARBA" id="ARBA00022692"/>
    </source>
</evidence>
<keyword evidence="3" id="KW-0813">Transport</keyword>
<accession>A0ABV7MAI0</accession>
<dbReference type="InterPro" id="IPR003423">
    <property type="entry name" value="OMP_efflux"/>
</dbReference>
<keyword evidence="8" id="KW-0732">Signal</keyword>
<dbReference type="Pfam" id="PF02321">
    <property type="entry name" value="OEP"/>
    <property type="match status" value="1"/>
</dbReference>
<evidence type="ECO:0000256" key="7">
    <source>
        <dbReference type="ARBA" id="ARBA00023237"/>
    </source>
</evidence>
<keyword evidence="4" id="KW-1134">Transmembrane beta strand</keyword>
<dbReference type="InterPro" id="IPR051906">
    <property type="entry name" value="TolC-like"/>
</dbReference>
<dbReference type="SUPFAM" id="SSF56954">
    <property type="entry name" value="Outer membrane efflux proteins (OEP)"/>
    <property type="match status" value="1"/>
</dbReference>
<dbReference type="Gene3D" id="1.20.1600.10">
    <property type="entry name" value="Outer membrane efflux proteins (OEP)"/>
    <property type="match status" value="1"/>
</dbReference>
<keyword evidence="10" id="KW-1185">Reference proteome</keyword>
<comment type="caution">
    <text evidence="9">The sequence shown here is derived from an EMBL/GenBank/DDBJ whole genome shotgun (WGS) entry which is preliminary data.</text>
</comment>
<evidence type="ECO:0000256" key="8">
    <source>
        <dbReference type="SAM" id="SignalP"/>
    </source>
</evidence>
<dbReference type="PANTHER" id="PTHR30026">
    <property type="entry name" value="OUTER MEMBRANE PROTEIN TOLC"/>
    <property type="match status" value="1"/>
</dbReference>
<feature type="chain" id="PRO_5046712714" evidence="8">
    <location>
        <begin position="23"/>
        <end position="411"/>
    </location>
</feature>
<proteinExistence type="inferred from homology"/>
<name>A0ABV7MAI0_9PROT</name>
<comment type="similarity">
    <text evidence="2">Belongs to the outer membrane factor (OMF) (TC 1.B.17) family.</text>
</comment>
<keyword evidence="6" id="KW-0472">Membrane</keyword>
<gene>
    <name evidence="9" type="ORF">ACFONP_06770</name>
</gene>
<evidence type="ECO:0000313" key="9">
    <source>
        <dbReference type="EMBL" id="MFC3302431.1"/>
    </source>
</evidence>
<evidence type="ECO:0000256" key="2">
    <source>
        <dbReference type="ARBA" id="ARBA00007613"/>
    </source>
</evidence>
<reference evidence="10" key="1">
    <citation type="journal article" date="2019" name="Int. J. Syst. Evol. Microbiol.">
        <title>The Global Catalogue of Microorganisms (GCM) 10K type strain sequencing project: providing services to taxonomists for standard genome sequencing and annotation.</title>
        <authorList>
            <consortium name="The Broad Institute Genomics Platform"/>
            <consortium name="The Broad Institute Genome Sequencing Center for Infectious Disease"/>
            <person name="Wu L."/>
            <person name="Ma J."/>
        </authorList>
    </citation>
    <scope>NUCLEOTIDE SEQUENCE [LARGE SCALE GENOMIC DNA]</scope>
    <source>
        <strain evidence="10">KCTC 22245</strain>
    </source>
</reference>
<dbReference type="EMBL" id="JBHRVA010000002">
    <property type="protein sequence ID" value="MFC3302431.1"/>
    <property type="molecule type" value="Genomic_DNA"/>
</dbReference>
<feature type="signal peptide" evidence="8">
    <location>
        <begin position="1"/>
        <end position="22"/>
    </location>
</feature>
<organism evidence="9 10">
    <name type="scientific">Parvularcula lutaonensis</name>
    <dbReference type="NCBI Taxonomy" id="491923"/>
    <lineage>
        <taxon>Bacteria</taxon>
        <taxon>Pseudomonadati</taxon>
        <taxon>Pseudomonadota</taxon>
        <taxon>Alphaproteobacteria</taxon>
        <taxon>Parvularculales</taxon>
        <taxon>Parvularculaceae</taxon>
        <taxon>Parvularcula</taxon>
    </lineage>
</organism>
<evidence type="ECO:0000313" key="10">
    <source>
        <dbReference type="Proteomes" id="UP001595607"/>
    </source>
</evidence>
<evidence type="ECO:0000256" key="6">
    <source>
        <dbReference type="ARBA" id="ARBA00023136"/>
    </source>
</evidence>
<dbReference type="Proteomes" id="UP001595607">
    <property type="component" value="Unassembled WGS sequence"/>
</dbReference>
<keyword evidence="7" id="KW-0998">Cell outer membrane</keyword>
<evidence type="ECO:0000256" key="4">
    <source>
        <dbReference type="ARBA" id="ARBA00022452"/>
    </source>
</evidence>
<evidence type="ECO:0000256" key="1">
    <source>
        <dbReference type="ARBA" id="ARBA00004442"/>
    </source>
</evidence>